<dbReference type="PROSITE" id="PS51837">
    <property type="entry name" value="LITAF"/>
    <property type="match status" value="1"/>
</dbReference>
<keyword evidence="7" id="KW-0472">Membrane</keyword>
<evidence type="ECO:0000256" key="2">
    <source>
        <dbReference type="ARBA" id="ARBA00004481"/>
    </source>
</evidence>
<dbReference type="Pfam" id="PF10601">
    <property type="entry name" value="zf-LITAF-like"/>
    <property type="match status" value="1"/>
</dbReference>
<dbReference type="EMBL" id="HBUF01038808">
    <property type="protein sequence ID" value="CAG6617439.1"/>
    <property type="molecule type" value="Transcribed_RNA"/>
</dbReference>
<dbReference type="GO" id="GO:0031902">
    <property type="term" value="C:late endosome membrane"/>
    <property type="evidence" value="ECO:0007669"/>
    <property type="project" value="UniProtKB-SubCell"/>
</dbReference>
<dbReference type="AlphaFoldDB" id="A0A8D8M462"/>
<dbReference type="EMBL" id="HBUF01038804">
    <property type="protein sequence ID" value="CAG6617431.1"/>
    <property type="molecule type" value="Transcribed_RNA"/>
</dbReference>
<dbReference type="EMBL" id="HBUF01307111">
    <property type="protein sequence ID" value="CAG6692417.1"/>
    <property type="molecule type" value="Transcribed_RNA"/>
</dbReference>
<organism evidence="10">
    <name type="scientific">Cacopsylla melanoneura</name>
    <dbReference type="NCBI Taxonomy" id="428564"/>
    <lineage>
        <taxon>Eukaryota</taxon>
        <taxon>Metazoa</taxon>
        <taxon>Ecdysozoa</taxon>
        <taxon>Arthropoda</taxon>
        <taxon>Hexapoda</taxon>
        <taxon>Insecta</taxon>
        <taxon>Pterygota</taxon>
        <taxon>Neoptera</taxon>
        <taxon>Paraneoptera</taxon>
        <taxon>Hemiptera</taxon>
        <taxon>Sternorrhyncha</taxon>
        <taxon>Psylloidea</taxon>
        <taxon>Psyllidae</taxon>
        <taxon>Psyllinae</taxon>
        <taxon>Cacopsylla</taxon>
    </lineage>
</organism>
<dbReference type="EMBL" id="HBUF01589416">
    <property type="protein sequence ID" value="CAG6772833.1"/>
    <property type="molecule type" value="Transcribed_RNA"/>
</dbReference>
<comment type="subcellular location">
    <subcellularLocation>
        <location evidence="2">Endosome membrane</location>
        <topology evidence="2">Peripheral membrane protein</topology>
    </subcellularLocation>
    <subcellularLocation>
        <location evidence="1">Late endosome membrane</location>
    </subcellularLocation>
    <subcellularLocation>
        <location evidence="3">Lysosome membrane</location>
        <topology evidence="3">Peripheral membrane protein</topology>
        <orientation evidence="3">Cytoplasmic side</orientation>
    </subcellularLocation>
</comment>
<dbReference type="EMBL" id="HBUF01348034">
    <property type="protein sequence ID" value="CAG6711299.1"/>
    <property type="molecule type" value="Transcribed_RNA"/>
</dbReference>
<keyword evidence="6" id="KW-0862">Zinc</keyword>
<evidence type="ECO:0000256" key="5">
    <source>
        <dbReference type="ARBA" id="ARBA00022723"/>
    </source>
</evidence>
<evidence type="ECO:0000256" key="3">
    <source>
        <dbReference type="ARBA" id="ARBA00004630"/>
    </source>
</evidence>
<evidence type="ECO:0000256" key="8">
    <source>
        <dbReference type="SAM" id="MobiDB-lite"/>
    </source>
</evidence>
<dbReference type="InterPro" id="IPR006629">
    <property type="entry name" value="LITAF"/>
</dbReference>
<evidence type="ECO:0000256" key="1">
    <source>
        <dbReference type="ARBA" id="ARBA00004414"/>
    </source>
</evidence>
<dbReference type="EMBL" id="HBUF01348031">
    <property type="protein sequence ID" value="CAG6711296.1"/>
    <property type="molecule type" value="Transcribed_RNA"/>
</dbReference>
<dbReference type="EMBL" id="HBUF01348030">
    <property type="protein sequence ID" value="CAG6711295.1"/>
    <property type="molecule type" value="Transcribed_RNA"/>
</dbReference>
<evidence type="ECO:0000256" key="6">
    <source>
        <dbReference type="ARBA" id="ARBA00022833"/>
    </source>
</evidence>
<comment type="similarity">
    <text evidence="4">Belongs to the CDIP1/LITAF family.</text>
</comment>
<dbReference type="GO" id="GO:0008270">
    <property type="term" value="F:zinc ion binding"/>
    <property type="evidence" value="ECO:0007669"/>
    <property type="project" value="TreeGrafter"/>
</dbReference>
<dbReference type="EMBL" id="HBUF01307113">
    <property type="protein sequence ID" value="CAG6692419.1"/>
    <property type="molecule type" value="Transcribed_RNA"/>
</dbReference>
<dbReference type="SMART" id="SM00714">
    <property type="entry name" value="LITAF"/>
    <property type="match status" value="1"/>
</dbReference>
<dbReference type="EMBL" id="HBUF01307114">
    <property type="protein sequence ID" value="CAG6692420.1"/>
    <property type="molecule type" value="Transcribed_RNA"/>
</dbReference>
<dbReference type="EMBL" id="HBUF01589417">
    <property type="protein sequence ID" value="CAG6772834.1"/>
    <property type="molecule type" value="Transcribed_RNA"/>
</dbReference>
<dbReference type="GO" id="GO:0005765">
    <property type="term" value="C:lysosomal membrane"/>
    <property type="evidence" value="ECO:0007669"/>
    <property type="project" value="UniProtKB-SubCell"/>
</dbReference>
<evidence type="ECO:0000313" key="10">
    <source>
        <dbReference type="EMBL" id="CAG6617427.1"/>
    </source>
</evidence>
<dbReference type="EMBL" id="HBUF01038807">
    <property type="protein sequence ID" value="CAG6617437.1"/>
    <property type="molecule type" value="Transcribed_RNA"/>
</dbReference>
<dbReference type="InterPro" id="IPR037519">
    <property type="entry name" value="LITAF_fam"/>
</dbReference>
<dbReference type="EMBL" id="HBUF01038806">
    <property type="protein sequence ID" value="CAG6617435.1"/>
    <property type="molecule type" value="Transcribed_RNA"/>
</dbReference>
<dbReference type="EMBL" id="HBUF01348033">
    <property type="protein sequence ID" value="CAG6711298.1"/>
    <property type="molecule type" value="Transcribed_RNA"/>
</dbReference>
<name>A0A8D8M462_9HEMI</name>
<dbReference type="EMBL" id="HBUF01307112">
    <property type="protein sequence ID" value="CAG6692418.1"/>
    <property type="molecule type" value="Transcribed_RNA"/>
</dbReference>
<evidence type="ECO:0000256" key="7">
    <source>
        <dbReference type="ARBA" id="ARBA00023136"/>
    </source>
</evidence>
<feature type="domain" description="LITAF" evidence="9">
    <location>
        <begin position="80"/>
        <end position="165"/>
    </location>
</feature>
<dbReference type="PANTHER" id="PTHR23292">
    <property type="entry name" value="LIPOPOLYSACCHARIDE-INDUCED TUMOR NECROSIS FACTOR-ALPHA FACTOR"/>
    <property type="match status" value="1"/>
</dbReference>
<feature type="region of interest" description="Disordered" evidence="8">
    <location>
        <begin position="1"/>
        <end position="20"/>
    </location>
</feature>
<dbReference type="PANTHER" id="PTHR23292:SF14">
    <property type="entry name" value="FI16615P1-RELATED"/>
    <property type="match status" value="1"/>
</dbReference>
<keyword evidence="5" id="KW-0479">Metal-binding</keyword>
<protein>
    <submittedName>
        <fullName evidence="10">Lipopolysaccharide-induced tumor necrosis factor-alpha factor homolog</fullName>
    </submittedName>
</protein>
<dbReference type="EMBL" id="HBUF01038803">
    <property type="protein sequence ID" value="CAG6617429.1"/>
    <property type="molecule type" value="Transcribed_RNA"/>
</dbReference>
<evidence type="ECO:0000259" key="9">
    <source>
        <dbReference type="PROSITE" id="PS51837"/>
    </source>
</evidence>
<sequence length="166" mass="17671">MSKQDSGYFAPSAMPMPTAPPTYDQAVGQASNIGFEQNQTQGQGYPQHLYPSVPPPSNAPEYAKYPATNPHLAGQQGPPTTVIITQPVSTISPGPRPMNLTCPNCHQAIRTATESDYLCAAHACCLALFIVGLGLCSCIPYCMNNCQSVTHHCPNCKTDLGTYVPS</sequence>
<dbReference type="EMBL" id="HBUF01038805">
    <property type="protein sequence ID" value="CAG6617433.1"/>
    <property type="molecule type" value="Transcribed_RNA"/>
</dbReference>
<proteinExistence type="inferred from homology"/>
<reference evidence="10" key="1">
    <citation type="submission" date="2021-05" db="EMBL/GenBank/DDBJ databases">
        <authorList>
            <person name="Alioto T."/>
            <person name="Alioto T."/>
            <person name="Gomez Garrido J."/>
        </authorList>
    </citation>
    <scope>NUCLEOTIDE SEQUENCE</scope>
</reference>
<dbReference type="EMBL" id="HBUF01038802">
    <property type="protein sequence ID" value="CAG6617427.1"/>
    <property type="molecule type" value="Transcribed_RNA"/>
</dbReference>
<dbReference type="EMBL" id="HBUF01348032">
    <property type="protein sequence ID" value="CAG6711297.1"/>
    <property type="molecule type" value="Transcribed_RNA"/>
</dbReference>
<accession>A0A8D8M462</accession>
<evidence type="ECO:0000256" key="4">
    <source>
        <dbReference type="ARBA" id="ARBA00005975"/>
    </source>
</evidence>